<dbReference type="Gene3D" id="3.40.630.30">
    <property type="match status" value="1"/>
</dbReference>
<accession>A0A2T6C4B8</accession>
<sequence>MAVKIRPGTLNDCSDIAKVHVDSWCTTYHSIISNEYLLNLSYSDREKRWKKRLQQSDEPYKMYVAEHESGRIVGFADGGRERFGEPGYDGELYAIYLLTGHW</sequence>
<name>A0A2T6C4B8_9BACL</name>
<organism evidence="1 2">
    <name type="scientific">Melghirimyces profundicolus</name>
    <dbReference type="NCBI Taxonomy" id="1242148"/>
    <lineage>
        <taxon>Bacteria</taxon>
        <taxon>Bacillati</taxon>
        <taxon>Bacillota</taxon>
        <taxon>Bacilli</taxon>
        <taxon>Bacillales</taxon>
        <taxon>Thermoactinomycetaceae</taxon>
        <taxon>Melghirimyces</taxon>
    </lineage>
</organism>
<protein>
    <recommendedName>
        <fullName evidence="3">Acetyltransferase (GNAT) family protein</fullName>
    </recommendedName>
</protein>
<dbReference type="EMBL" id="QBKR01000004">
    <property type="protein sequence ID" value="PTX63166.1"/>
    <property type="molecule type" value="Genomic_DNA"/>
</dbReference>
<gene>
    <name evidence="1" type="ORF">C8P63_1044</name>
</gene>
<reference evidence="1 2" key="1">
    <citation type="submission" date="2018-04" db="EMBL/GenBank/DDBJ databases">
        <title>Genomic Encyclopedia of Archaeal and Bacterial Type Strains, Phase II (KMG-II): from individual species to whole genera.</title>
        <authorList>
            <person name="Goeker M."/>
        </authorList>
    </citation>
    <scope>NUCLEOTIDE SEQUENCE [LARGE SCALE GENOMIC DNA]</scope>
    <source>
        <strain evidence="1 2">DSM 45787</strain>
    </source>
</reference>
<keyword evidence="2" id="KW-1185">Reference proteome</keyword>
<evidence type="ECO:0000313" key="1">
    <source>
        <dbReference type="EMBL" id="PTX63166.1"/>
    </source>
</evidence>
<dbReference type="RefSeq" id="WP_342748052.1">
    <property type="nucleotide sequence ID" value="NZ_QBKR01000004.1"/>
</dbReference>
<proteinExistence type="predicted"/>
<dbReference type="Proteomes" id="UP000244240">
    <property type="component" value="Unassembled WGS sequence"/>
</dbReference>
<dbReference type="AlphaFoldDB" id="A0A2T6C4B8"/>
<evidence type="ECO:0008006" key="3">
    <source>
        <dbReference type="Google" id="ProtNLM"/>
    </source>
</evidence>
<comment type="caution">
    <text evidence="1">The sequence shown here is derived from an EMBL/GenBank/DDBJ whole genome shotgun (WGS) entry which is preliminary data.</text>
</comment>
<dbReference type="SUPFAM" id="SSF55729">
    <property type="entry name" value="Acyl-CoA N-acyltransferases (Nat)"/>
    <property type="match status" value="1"/>
</dbReference>
<dbReference type="InterPro" id="IPR016181">
    <property type="entry name" value="Acyl_CoA_acyltransferase"/>
</dbReference>
<evidence type="ECO:0000313" key="2">
    <source>
        <dbReference type="Proteomes" id="UP000244240"/>
    </source>
</evidence>